<dbReference type="InterPro" id="IPR035992">
    <property type="entry name" value="Ricin_B-like_lectins"/>
</dbReference>
<dbReference type="InterPro" id="IPR041969">
    <property type="entry name" value="VP13D_UBA"/>
</dbReference>
<dbReference type="Gene3D" id="2.80.10.50">
    <property type="match status" value="1"/>
</dbReference>
<feature type="region of interest" description="Disordered" evidence="4">
    <location>
        <begin position="986"/>
        <end position="1014"/>
    </location>
</feature>
<dbReference type="InterPro" id="IPR015940">
    <property type="entry name" value="UBA"/>
</dbReference>
<dbReference type="GO" id="GO:0006869">
    <property type="term" value="P:lipid transport"/>
    <property type="evidence" value="ECO:0007669"/>
    <property type="project" value="UniProtKB-KW"/>
</dbReference>
<dbReference type="PANTHER" id="PTHR16166">
    <property type="entry name" value="VACUOLAR PROTEIN SORTING-ASSOCIATED PROTEIN VPS13"/>
    <property type="match status" value="1"/>
</dbReference>
<feature type="region of interest" description="Disordered" evidence="4">
    <location>
        <begin position="732"/>
        <end position="756"/>
    </location>
</feature>
<dbReference type="InterPro" id="IPR009060">
    <property type="entry name" value="UBA-like_sf"/>
</dbReference>
<protein>
    <recommendedName>
        <fullName evidence="5">UBA domain-containing protein</fullName>
    </recommendedName>
</protein>
<feature type="compositionally biased region" description="Polar residues" evidence="4">
    <location>
        <begin position="1817"/>
        <end position="1835"/>
    </location>
</feature>
<evidence type="ECO:0000256" key="3">
    <source>
        <dbReference type="ARBA" id="ARBA00023055"/>
    </source>
</evidence>
<dbReference type="SUPFAM" id="SSF46934">
    <property type="entry name" value="UBA-like"/>
    <property type="match status" value="1"/>
</dbReference>
<gene>
    <name evidence="6" type="ORF">Zmor_025903</name>
</gene>
<dbReference type="Gene3D" id="1.10.8.10">
    <property type="entry name" value="DNA helicase RuvA subunit, C-terminal domain"/>
    <property type="match status" value="1"/>
</dbReference>
<keyword evidence="3" id="KW-0445">Lipid transport</keyword>
<organism evidence="6 7">
    <name type="scientific">Zophobas morio</name>
    <dbReference type="NCBI Taxonomy" id="2755281"/>
    <lineage>
        <taxon>Eukaryota</taxon>
        <taxon>Metazoa</taxon>
        <taxon>Ecdysozoa</taxon>
        <taxon>Arthropoda</taxon>
        <taxon>Hexapoda</taxon>
        <taxon>Insecta</taxon>
        <taxon>Pterygota</taxon>
        <taxon>Neoptera</taxon>
        <taxon>Endopterygota</taxon>
        <taxon>Coleoptera</taxon>
        <taxon>Polyphaga</taxon>
        <taxon>Cucujiformia</taxon>
        <taxon>Tenebrionidae</taxon>
        <taxon>Zophobas</taxon>
    </lineage>
</organism>
<dbReference type="SMART" id="SM00165">
    <property type="entry name" value="UBA"/>
    <property type="match status" value="1"/>
</dbReference>
<evidence type="ECO:0000259" key="5">
    <source>
        <dbReference type="PROSITE" id="PS50030"/>
    </source>
</evidence>
<evidence type="ECO:0000256" key="2">
    <source>
        <dbReference type="ARBA" id="ARBA00022448"/>
    </source>
</evidence>
<dbReference type="Pfam" id="PF12624">
    <property type="entry name" value="VPS13_N"/>
    <property type="match status" value="1"/>
</dbReference>
<feature type="region of interest" description="Disordered" evidence="4">
    <location>
        <begin position="1335"/>
        <end position="1361"/>
    </location>
</feature>
<dbReference type="InterPro" id="IPR026847">
    <property type="entry name" value="VPS13"/>
</dbReference>
<dbReference type="InterPro" id="IPR009543">
    <property type="entry name" value="VPS13_VAB"/>
</dbReference>
<feature type="region of interest" description="Disordered" evidence="4">
    <location>
        <begin position="1808"/>
        <end position="1835"/>
    </location>
</feature>
<feature type="compositionally biased region" description="Low complexity" evidence="4">
    <location>
        <begin position="996"/>
        <end position="1008"/>
    </location>
</feature>
<sequence length="4108" mass="460377">MLEGLAAWVLNNYLGKYVENLNTDQLSIALLSGKVELENLPLKKDALRHLGLPIEIKAGFIGKVKLQIPVRQIRSAPWVIAIEQLYLVASPLPVEEWDAESEELAAQDLKLGALDVIEARWRLETEARDLSSTYYASSYSSWLSFGAGLVSDIIENLQLKIQDVHIRYEDSVSIPKKSVAFGITMESLSAQSCDANWIPGFSHWTKGPESFKILELQKFAVYWIDVDPSNLLSKLSLGDLAISMSPNQTSKQIRHYILAPVSSQAHVKRNRSEQPLRSSDTPRLVCDLILDQVPLTLIDWQYDQIVKCIKGLDTIDRLRSYRRYKPACTVKEDPRAWWFYAISCFYPGKQPAICRPKPTLESSLLKAKQNVKYVQIYMKILATPSLVLSPDEKKMKDDVEWDREFDDLKVLREIAMRSVSIPDRNATNGNSAGRSMLVRWFPQWMGWYSSQASETAPSSPETTQLEGEILQVLSDSAENNTILKRDAVFGHFNFCLKRGCLTLCASQEDTAESSPMLELEFKNLSLNILSKPRTSSHLVELSLGALYLKDKITFNTMFPVLMGPPGFERTTFGRSQGPSPRASVASKLEEGNEYLFYLAYEKKPQNSGCDYRLCIRSKCLDVVYQPNAVRWLTEFLCLPHQRDITQSRIEAMKTRTKKELIKNWEQILDGRVVARTTWELELDISAPQIIFVEQFTDNNSAMAVIDFGRLQLSNYSVQNEACPKPDFITKESEDDETFLTPCSTPPASEASDSDEHTLELLPSLEHDTKVSFTEKSLHHRLYDRYCVELTDLQILIGKVKDNWRYAHNKGSSTLHVLDRFNISLQIEKRLVHTSDPLYPSLIINTNLPKLVAHLNESKITAARTLAHIITITGLPSPFKTPDNVVEVVTDTGQDEDDSASLDTSVEMSRLLMVQFTVDQMSLEVQSRGRCVAELQVAGVKVAFTKRPRDISVTLTVHSLLLVDALQNFGPDFELLIASHKHVGMDSMSGSLRDSEPTSPTSPASPDPTLGRTGATSPIALKQALSSLATSPPLAFGGPPRPPIIIDAEALISIEVVIVMGPEPVQIANIQFNNLDIIANQETIVELIGFTQRVFPKSQKPSTINLSSSICTNVRETTASTESLLKESSKLGSTELTFDFHRLNVLLLRGVVREGVLCGKKICTATMSDAKIQATVADKVEVEGSLGGLQVLDLTPEGQMHQRIISVGRDPLLESMHPIYTMSAPHEDDRTAFSFKVVRSLDMNDKDVANVTVRMASLWYTHSPQFVMELQSCASEFKQYLSNLARSIRTAATDMALGLVHARAEALAQSLYMNARLSTSIYGSALSFSECSSPRKRRRSSSMEASGFSSARDTIPQTPYSPEDEDNLIIDLRLDVELDSPVVVLPQASNSPKVFVAHLGKISINNKYENEFENGHDFDYSNFRVEHYVIEIRDMNLFSVDTSNRRVPGPMISKPEILYSCKSSAKPILHDTVLQLKIEREINKNTPTRHSSESNLLLDDDETVNHHPFNEYVYIKGSVVNDLKVSLTRTQYEQLLDTLQWLTSPQVMLDIQGVSRTNIKPMGALADISEEDTGVTTLNMDPHVRAKLFPSVQTRVKTTPQTMVSLRVLFELPVFTIELRGDSPTGEQGLVDLSFRDFIFNYEKCHLYETNIQVSLRSIFMEDLLQPENTKQRAMVVSSSGHVPQSSACVSRSCPDVSYISHFTSPSHGSLPDHLETARVFGMRPVKIQEKIDVVCPCTPPPSPSHGKIRPERNLVLISTLLVDPSAPNFSSSYNSIQRSTSVDFNCLDLVISVESWVVVIDFFSASPSNSSRGASAVNVSVPSSEGSQSAAKENSETNITVRSLTLVLVRPDREVAKANISNVDISVKTSGLFKEVQGKLGSMSLLDLTLHGQLYRERFITTGKQALQFRYIRDSENKSLNYDAQLSIDMSSVMYVHTKRFVAELQAFFNHFTQLQAVMKSIRAATSGQTIRDDPLKLSLVLKAGSPMILLPVSSKSSDLLIVDLGQLLVTNSFKLSGDADTISVPLSDAKRCLLDVMVIELDNLDLYAGVKENEFSASKDCFKLGCGQVTKRGPSLLKEKFHLKLQVERNLSNNVCHSVPDMSIYGQLSTLDGLLDLSQYRLIRGLLIYNLGEDTERVLPSVTPPPINADPNIRDVWTLSSLKLDLQNVTLCLQTDTNSAPLTCINFIKSRLTVETFSNFSQDVDLISQEILILDTRFNDVPEDSRSNVFQNILQPIKHSKQENLVQAEIHSRKRMEHSKYTILLNNMRLMAVFDWWESVQKYIFQQIENVSSSPEHQKVVTSKKTDETPYELKLNITDSEIVVVEDTSQWDSNAVILKSTTVVTYKPFNIEKPLSCSLNNCEMFSCILGMEDETALSIIDPITLNMDINKDHILEAQLQFLTVRLSYHDMCMFLQMLNSIPKQMFASKEQDHEDVIVKNRIARLTALGFKNDDCVKALRLCDQSLDDAALWLTQNAAHSHFEVRSPSPLNVKAIEVKANCISICIIDDCGDSDVPLLELSYAELNLHQLLPEFDIKDPVYPQGTLECVLTGDYYNRVLSGWEPIIEPWKCKISWEKSLTKDLKRNRLNLKIESAKVINMNITSTLVELYKQVKENWTKDYYSGDDNHKEKSPTFRRRSPFVPFALKNDTGSPLHFTTLITELNKFKAAPDYNASDSWVLVAPGETVPFSFRNRVKMRHHDSHKMKMHQLGVKVEGWETLTPVTVDKVGIYFRITHAQVQNRSLSEVPSARIVFDISLEGSARKLITVRSALVIFNKLPHSVDLKLESQLPHSSVTMWAASKTFNIDSGGSLAVPVVHAHSLITARPTGFSYNYTYCSPTLSWSQMPSYIDSVYEPRICHSHKGHLYRFCTQLVKEAHSSEKNIHLGQPAHRIILLPAVKLCNLLPIDISYHISGDKGTVTAGSNSAISNVNLDDTVELDVILENFTTTSKVVIPVGCNIDFKCRINLEDERGRKLFLLAIVSPNNGAKLKITVSAPYWIINKTGLPLVFRQAGTSHESAGQFDEHEIARMVSPLLFSFADQEASPTINARVGNYVIPDGSPQWCSNFHVQKGIQVKKLHVTMRDGKPDTVFIVGVEVRPGRGKYRSTSIITISPRYQLYNQSSYKLMFTQSCFAKNLTDSKSHKTCLKVMPNSHIPFHWPRLDKDQLLCISIQDIPDCCWSGGLKIDEINSLHVNVRDSNGRVYFLRLEVLLQGATFFIIFTDADTLPPPIRVDNFSEVTIRFAQTCCKDLMHSTARAHSSVPYAWDQPTERQFLTVTVPGGVSETYDLNKLGSASSLTYENFIYIAFTGTFKNDQDMLDPLDVESQELVLDVANANQVVLSRKRQGLRSQLWRMTPEGRLQHEGSSPPSYPHQPTKSDNVLVLDIENTAPQPNTYSRLVLRRVDPRRRSTQTWRFTEEGRLCCAHCNMCVQAQDGFFGLRQGNSAVLGFPQPICHKLTDSGIPIEQAISRQRLRPGSGLLSVSITMDGPTRVLSIKDMKESRIYATPDDREWGSISLKQRPNLTVDENEEKVDKRELQITVNLEGLGISLVCCKTPEELLYALFSNIVGETVITPSSKQFCISVGDVQIDNQLFETPVPVVLYVTPPNSRNNDELNHRLPAIDFTAELQEKLNTNADIFKYLILRLKKITIILEEKLLLKLFDFIGYHSREEELINKDENDYEVQRLLLEVSAAHSKRYYFGVIQLILDQIRLSVKTATKLPPHLQKIKRKLGLTLIKFEDAAVDLQAFDRRHLFETSQFLINSIIKHFKDELMWQAGIILVSVDFLGNPLGFVNDVSEGFSGLLFEGNVGALVKNVTHGISNSAVKVTESISDGLGRAVLDDHHEEVRQRIRQVESGRSRDHIVAGFKGLGFGILGGATGLFKQVYEGGSNDGFPGVISGIGKGLVGAVTKPVVGVLDFASETARAIRDSSRSKSAPERIRLPRCVCGPGSLLPRYTFKQSQGQLYLYMVNDKNYKEQLVAYEILGSASEDLHCIVSNLKLRIVASTHAPELTPVIDCHLSDLESCDVIVEKEGSESRYYIEIVMHVAGTSAALVNPDPVKKPRVRCKSADLAKSVSQQINYAKRLYFERLYTLSSDNIINLED</sequence>
<dbReference type="SUPFAM" id="SSF50370">
    <property type="entry name" value="Ricin B-like lectins"/>
    <property type="match status" value="1"/>
</dbReference>
<evidence type="ECO:0000313" key="6">
    <source>
        <dbReference type="EMBL" id="KAJ3643178.1"/>
    </source>
</evidence>
<dbReference type="GO" id="GO:0045053">
    <property type="term" value="P:protein retention in Golgi apparatus"/>
    <property type="evidence" value="ECO:0007669"/>
    <property type="project" value="TreeGrafter"/>
</dbReference>
<comment type="similarity">
    <text evidence="1">Belongs to the VPS13 family.</text>
</comment>
<dbReference type="GO" id="GO:0007005">
    <property type="term" value="P:mitochondrion organization"/>
    <property type="evidence" value="ECO:0007669"/>
    <property type="project" value="TreeGrafter"/>
</dbReference>
<reference evidence="6" key="1">
    <citation type="journal article" date="2023" name="G3 (Bethesda)">
        <title>Whole genome assemblies of Zophobas morio and Tenebrio molitor.</title>
        <authorList>
            <person name="Kaur S."/>
            <person name="Stinson S.A."/>
            <person name="diCenzo G.C."/>
        </authorList>
    </citation>
    <scope>NUCLEOTIDE SEQUENCE</scope>
    <source>
        <strain evidence="6">QUZm001</strain>
    </source>
</reference>
<dbReference type="Pfam" id="PF25033">
    <property type="entry name" value="VPS13_M"/>
    <property type="match status" value="1"/>
</dbReference>
<evidence type="ECO:0000313" key="7">
    <source>
        <dbReference type="Proteomes" id="UP001168821"/>
    </source>
</evidence>
<feature type="compositionally biased region" description="Polar residues" evidence="4">
    <location>
        <begin position="3366"/>
        <end position="3379"/>
    </location>
</feature>
<feature type="domain" description="UBA" evidence="5">
    <location>
        <begin position="2431"/>
        <end position="2477"/>
    </location>
</feature>
<evidence type="ECO:0000256" key="4">
    <source>
        <dbReference type="SAM" id="MobiDB-lite"/>
    </source>
</evidence>
<dbReference type="CDD" id="cd23453">
    <property type="entry name" value="beta-trefoil_Ricin_VPS13D"/>
    <property type="match status" value="1"/>
</dbReference>
<dbReference type="PROSITE" id="PS50231">
    <property type="entry name" value="RICIN_B_LECTIN"/>
    <property type="match status" value="1"/>
</dbReference>
<dbReference type="PANTHER" id="PTHR16166:SF141">
    <property type="entry name" value="INTERMEMBRANE LIPID TRANSFER PROTEIN VPS13D"/>
    <property type="match status" value="1"/>
</dbReference>
<keyword evidence="2" id="KW-0813">Transport</keyword>
<dbReference type="EMBL" id="JALNTZ010000008">
    <property type="protein sequence ID" value="KAJ3643178.1"/>
    <property type="molecule type" value="Genomic_DNA"/>
</dbReference>
<dbReference type="GO" id="GO:0006623">
    <property type="term" value="P:protein targeting to vacuole"/>
    <property type="evidence" value="ECO:0007669"/>
    <property type="project" value="TreeGrafter"/>
</dbReference>
<dbReference type="InterPro" id="IPR026854">
    <property type="entry name" value="VPS13_N"/>
</dbReference>
<comment type="caution">
    <text evidence="6">The sequence shown here is derived from an EMBL/GenBank/DDBJ whole genome shotgun (WGS) entry which is preliminary data.</text>
</comment>
<dbReference type="InterPro" id="IPR056747">
    <property type="entry name" value="VPS13-like_M"/>
</dbReference>
<evidence type="ECO:0000256" key="1">
    <source>
        <dbReference type="ARBA" id="ARBA00006545"/>
    </source>
</evidence>
<feature type="region of interest" description="Disordered" evidence="4">
    <location>
        <begin position="3360"/>
        <end position="3379"/>
    </location>
</feature>
<dbReference type="CDD" id="cd14306">
    <property type="entry name" value="UBA_VP13D"/>
    <property type="match status" value="1"/>
</dbReference>
<keyword evidence="7" id="KW-1185">Reference proteome</keyword>
<name>A0AA38M4P6_9CUCU</name>
<proteinExistence type="inferred from homology"/>
<dbReference type="PROSITE" id="PS50030">
    <property type="entry name" value="UBA"/>
    <property type="match status" value="1"/>
</dbReference>
<feature type="compositionally biased region" description="Polar residues" evidence="4">
    <location>
        <begin position="1350"/>
        <end position="1359"/>
    </location>
</feature>
<accession>A0AA38M4P6</accession>
<dbReference type="Pfam" id="PF25036">
    <property type="entry name" value="VPS13_VAB"/>
    <property type="match status" value="1"/>
</dbReference>
<dbReference type="Proteomes" id="UP001168821">
    <property type="component" value="Unassembled WGS sequence"/>
</dbReference>